<organism evidence="2">
    <name type="scientific">Hyalella azteca</name>
    <name type="common">Amphipod</name>
    <dbReference type="NCBI Taxonomy" id="294128"/>
    <lineage>
        <taxon>Eukaryota</taxon>
        <taxon>Metazoa</taxon>
        <taxon>Ecdysozoa</taxon>
        <taxon>Arthropoda</taxon>
        <taxon>Crustacea</taxon>
        <taxon>Multicrustacea</taxon>
        <taxon>Malacostraca</taxon>
        <taxon>Eumalacostraca</taxon>
        <taxon>Peracarida</taxon>
        <taxon>Amphipoda</taxon>
        <taxon>Senticaudata</taxon>
        <taxon>Talitrida</taxon>
        <taxon>Talitroidea</taxon>
        <taxon>Hyalellidae</taxon>
        <taxon>Hyalella</taxon>
    </lineage>
</organism>
<name>A0A6A0H926_HYAAZ</name>
<reference evidence="2" key="3">
    <citation type="submission" date="2019-06" db="EMBL/GenBank/DDBJ databases">
        <authorList>
            <person name="Poynton C."/>
            <person name="Hasenbein S."/>
            <person name="Benoit J.B."/>
            <person name="Sepulveda M.S."/>
            <person name="Poelchau M.F."/>
            <person name="Murali S.C."/>
            <person name="Chen S."/>
            <person name="Glastad K.M."/>
            <person name="Werren J.H."/>
            <person name="Vineis J.H."/>
            <person name="Bowen J.L."/>
            <person name="Friedrich M."/>
            <person name="Jones J."/>
            <person name="Robertson H.M."/>
            <person name="Feyereisen R."/>
            <person name="Mechler-Hickson A."/>
            <person name="Mathers N."/>
            <person name="Lee C.E."/>
            <person name="Colbourne J.K."/>
            <person name="Biales A."/>
            <person name="Johnston J.S."/>
            <person name="Wellborn G.A."/>
            <person name="Rosendale A.J."/>
            <person name="Cridge A.G."/>
            <person name="Munoz-Torres M.C."/>
            <person name="Bain P.A."/>
            <person name="Manny A.R."/>
            <person name="Major K.M."/>
            <person name="Lambert F.N."/>
            <person name="Vulpe C.D."/>
            <person name="Tuck P."/>
            <person name="Blalock B.J."/>
            <person name="Lin Y.-Y."/>
            <person name="Smith M.E."/>
            <person name="Ochoa-Acuna H."/>
            <person name="Chen M.-J.M."/>
            <person name="Childers C.P."/>
            <person name="Qu J."/>
            <person name="Dugan S."/>
            <person name="Lee S.L."/>
            <person name="Chao H."/>
            <person name="Dinh H."/>
            <person name="Han Y."/>
            <person name="Doddapaneni H."/>
            <person name="Worley K.C."/>
            <person name="Muzny D.M."/>
            <person name="Gibbs R.A."/>
            <person name="Richards S."/>
        </authorList>
    </citation>
    <scope>NUCLEOTIDE SEQUENCE</scope>
    <source>
        <strain evidence="2">HAZT.00-mixed</strain>
        <tissue evidence="2">Whole organism</tissue>
    </source>
</reference>
<evidence type="ECO:0000256" key="1">
    <source>
        <dbReference type="SAM" id="MobiDB-lite"/>
    </source>
</evidence>
<gene>
    <name evidence="2" type="ORF">HAZT_HAZT012060</name>
</gene>
<feature type="compositionally biased region" description="Polar residues" evidence="1">
    <location>
        <begin position="23"/>
        <end position="32"/>
    </location>
</feature>
<reference evidence="2" key="2">
    <citation type="journal article" date="2018" name="Environ. Sci. Technol.">
        <title>The Toxicogenome of Hyalella azteca: A Model for Sediment Ecotoxicology and Evolutionary Toxicology.</title>
        <authorList>
            <person name="Poynton H.C."/>
            <person name="Hasenbein S."/>
            <person name="Benoit J.B."/>
            <person name="Sepulveda M.S."/>
            <person name="Poelchau M.F."/>
            <person name="Hughes D.S.T."/>
            <person name="Murali S.C."/>
            <person name="Chen S."/>
            <person name="Glastad K.M."/>
            <person name="Goodisman M.A.D."/>
            <person name="Werren J.H."/>
            <person name="Vineis J.H."/>
            <person name="Bowen J.L."/>
            <person name="Friedrich M."/>
            <person name="Jones J."/>
            <person name="Robertson H.M."/>
            <person name="Feyereisen R."/>
            <person name="Mechler-Hickson A."/>
            <person name="Mathers N."/>
            <person name="Lee C.E."/>
            <person name="Colbourne J.K."/>
            <person name="Biales A."/>
            <person name="Johnston J.S."/>
            <person name="Wellborn G.A."/>
            <person name="Rosendale A.J."/>
            <person name="Cridge A.G."/>
            <person name="Munoz-Torres M.C."/>
            <person name="Bain P.A."/>
            <person name="Manny A.R."/>
            <person name="Major K.M."/>
            <person name="Lambert F.N."/>
            <person name="Vulpe C.D."/>
            <person name="Tuck P."/>
            <person name="Blalock B.J."/>
            <person name="Lin Y.Y."/>
            <person name="Smith M.E."/>
            <person name="Ochoa-Acuna H."/>
            <person name="Chen M.M."/>
            <person name="Childers C.P."/>
            <person name="Qu J."/>
            <person name="Dugan S."/>
            <person name="Lee S.L."/>
            <person name="Chao H."/>
            <person name="Dinh H."/>
            <person name="Han Y."/>
            <person name="Doddapaneni H."/>
            <person name="Worley K.C."/>
            <person name="Muzny D.M."/>
            <person name="Gibbs R.A."/>
            <person name="Richards S."/>
        </authorList>
    </citation>
    <scope>NUCLEOTIDE SEQUENCE</scope>
    <source>
        <strain evidence="2">HAZT.00-mixed</strain>
        <tissue evidence="2">Whole organism</tissue>
    </source>
</reference>
<reference evidence="2" key="1">
    <citation type="submission" date="2014-08" db="EMBL/GenBank/DDBJ databases">
        <authorList>
            <person name="Murali S."/>
            <person name="Richards S."/>
            <person name="Bandaranaike D."/>
            <person name="Bellair M."/>
            <person name="Blankenburg K."/>
            <person name="Chao H."/>
            <person name="Dinh H."/>
            <person name="Doddapaneni H."/>
            <person name="Dugan-Rocha S."/>
            <person name="Elkadiri S."/>
            <person name="Gnanaolivu R."/>
            <person name="Hughes D."/>
            <person name="Lee S."/>
            <person name="Li M."/>
            <person name="Ming W."/>
            <person name="Munidasa M."/>
            <person name="Muniz J."/>
            <person name="Nguyen L."/>
            <person name="Osuji N."/>
            <person name="Pu L.-L."/>
            <person name="Puazo M."/>
            <person name="Skinner E."/>
            <person name="Qu C."/>
            <person name="Quiroz J."/>
            <person name="Raj R."/>
            <person name="Weissenberger G."/>
            <person name="Xin Y."/>
            <person name="Zou X."/>
            <person name="Han Y."/>
            <person name="Worley K."/>
            <person name="Muzny D."/>
            <person name="Gibbs R."/>
        </authorList>
    </citation>
    <scope>NUCLEOTIDE SEQUENCE</scope>
    <source>
        <strain evidence="2">HAZT.00-mixed</strain>
        <tissue evidence="2">Whole organism</tissue>
    </source>
</reference>
<feature type="non-terminal residue" evidence="2">
    <location>
        <position position="159"/>
    </location>
</feature>
<sequence>MDCNICVICRGSLSDGQPTVTLRQKGSTSMNEANVHRSDNLKHSLDRPSTKDMTHSRRSRDAAGVKVNFNHSTHFTTKKEQFLTNASNKQEFVNMLSQKLVSTGCHVLQTEGEEALVYLYGGQPNEGLYKLRYHKFCEKVSISASPVQVHTLPPTAAPA</sequence>
<dbReference type="EMBL" id="JQDR03004532">
    <property type="protein sequence ID" value="KAA0201979.1"/>
    <property type="molecule type" value="Genomic_DNA"/>
</dbReference>
<comment type="caution">
    <text evidence="2">The sequence shown here is derived from an EMBL/GenBank/DDBJ whole genome shotgun (WGS) entry which is preliminary data.</text>
</comment>
<proteinExistence type="predicted"/>
<accession>A0A6A0H926</accession>
<dbReference type="AlphaFoldDB" id="A0A6A0H926"/>
<evidence type="ECO:0000313" key="2">
    <source>
        <dbReference type="EMBL" id="KAA0201979.1"/>
    </source>
</evidence>
<dbReference type="Proteomes" id="UP000711488">
    <property type="component" value="Unassembled WGS sequence"/>
</dbReference>
<protein>
    <submittedName>
        <fullName evidence="2">Uncharacterized protein</fullName>
    </submittedName>
</protein>
<feature type="region of interest" description="Disordered" evidence="1">
    <location>
        <begin position="23"/>
        <end position="61"/>
    </location>
</feature>
<feature type="compositionally biased region" description="Basic and acidic residues" evidence="1">
    <location>
        <begin position="34"/>
        <end position="61"/>
    </location>
</feature>